<comment type="caution">
    <text evidence="1">The sequence shown here is derived from an EMBL/GenBank/DDBJ whole genome shotgun (WGS) entry which is preliminary data.</text>
</comment>
<evidence type="ECO:0000313" key="1">
    <source>
        <dbReference type="EMBL" id="KAI4333735.1"/>
    </source>
</evidence>
<protein>
    <submittedName>
        <fullName evidence="1">Uncharacterized protein</fullName>
    </submittedName>
</protein>
<keyword evidence="2" id="KW-1185">Reference proteome</keyword>
<reference evidence="1 2" key="1">
    <citation type="journal article" date="2022" name="DNA Res.">
        <title>Chromosomal-level genome assembly of the orchid tree Bauhinia variegata (Leguminosae; Cercidoideae) supports the allotetraploid origin hypothesis of Bauhinia.</title>
        <authorList>
            <person name="Zhong Y."/>
            <person name="Chen Y."/>
            <person name="Zheng D."/>
            <person name="Pang J."/>
            <person name="Liu Y."/>
            <person name="Luo S."/>
            <person name="Meng S."/>
            <person name="Qian L."/>
            <person name="Wei D."/>
            <person name="Dai S."/>
            <person name="Zhou R."/>
        </authorList>
    </citation>
    <scope>NUCLEOTIDE SEQUENCE [LARGE SCALE GENOMIC DNA]</scope>
    <source>
        <strain evidence="1">BV-YZ2020</strain>
    </source>
</reference>
<organism evidence="1 2">
    <name type="scientific">Bauhinia variegata</name>
    <name type="common">Purple orchid tree</name>
    <name type="synonym">Phanera variegata</name>
    <dbReference type="NCBI Taxonomy" id="167791"/>
    <lineage>
        <taxon>Eukaryota</taxon>
        <taxon>Viridiplantae</taxon>
        <taxon>Streptophyta</taxon>
        <taxon>Embryophyta</taxon>
        <taxon>Tracheophyta</taxon>
        <taxon>Spermatophyta</taxon>
        <taxon>Magnoliopsida</taxon>
        <taxon>eudicotyledons</taxon>
        <taxon>Gunneridae</taxon>
        <taxon>Pentapetalae</taxon>
        <taxon>rosids</taxon>
        <taxon>fabids</taxon>
        <taxon>Fabales</taxon>
        <taxon>Fabaceae</taxon>
        <taxon>Cercidoideae</taxon>
        <taxon>Cercideae</taxon>
        <taxon>Bauhiniinae</taxon>
        <taxon>Bauhinia</taxon>
    </lineage>
</organism>
<name>A0ACB9NC22_BAUVA</name>
<evidence type="ECO:0000313" key="2">
    <source>
        <dbReference type="Proteomes" id="UP000828941"/>
    </source>
</evidence>
<dbReference type="Proteomes" id="UP000828941">
    <property type="component" value="Chromosome 7"/>
</dbReference>
<dbReference type="EMBL" id="CM039432">
    <property type="protein sequence ID" value="KAI4333735.1"/>
    <property type="molecule type" value="Genomic_DNA"/>
</dbReference>
<proteinExistence type="predicted"/>
<sequence>MDETIEKASVSGSNKRAKTIASSTKTGLPISNTPSGSNRLTQNVEADKEEIEDTIQVLDVKEKVEDEELLTFDESIKAPGQVGPFSISHTVDADDRKLIQYVFDPKLDKSEIIVSYSNFFLNRDEFTTLGPRGYLYNSIINIAAQNLTDVEWNKRFNWYLPIWFSGYALGDVSHFMEYVKNYKIRESYMSHLVDCHMIFIPIHVESNKRGHYYLYAVDVKKEIAEIWDSLSECTSMKDKYEKVRKILIALDNLFVEDIKDNFPEGWAFANFNVAIAEDIPTQPNGFDCGMFVIKFMKSAGDKSLLTPKFQSDEERFALALDLLKDDRNETRETLLKRAQEHHDPNKEKNQRVDGLPAPSIPEKLQQKKTEDFTSLGLLGDTFDQNLLSLKENLKRLTSKESYAKKQLEQLGSHPSRNSKSEVEKWLKNIDQSKNKIIGLEEEVRRLAEEVGKLVGGLPAPLRLGDHELNGDQLQTEELNHALVNSDYGRYFLYSAFYPEKVEIIREELIMNFIDEGLIHGNSLEAQVAEGHAILDKLEGDHLLECGSFSPLEEYTLGGPEDPDEKWLKGGIVVPEIKWVKMFGDSSRAKAISVIKESPGFMVEAGLKLKEIPYQRRWSDMEKVSLMYNSIEEIPRGLSLKCPKLTTLIIKHNPLKEIPDSFFDHMPALEVLDLSYTNIKVLPKSISGLKSLSSLLLRSCSELNSVPPLGSLQGLMRLDFSHTKIYEVPKGLENAVNLRWFNLSYSELLTMDT</sequence>
<accession>A0ACB9NC22</accession>
<gene>
    <name evidence="1" type="ORF">L6164_018505</name>
</gene>